<dbReference type="AlphaFoldDB" id="A0A4R6IIX0"/>
<gene>
    <name evidence="1" type="ORF">CLV32_2983</name>
</gene>
<dbReference type="Proteomes" id="UP000295499">
    <property type="component" value="Unassembled WGS sequence"/>
</dbReference>
<evidence type="ECO:0000313" key="1">
    <source>
        <dbReference type="EMBL" id="TDO21875.1"/>
    </source>
</evidence>
<sequence>MLLFSSAVPFSIEPKRSISRDDFIVKSKEDKKAYDSLNLVATELASDSVLGLLNKSVNP</sequence>
<evidence type="ECO:0000313" key="2">
    <source>
        <dbReference type="Proteomes" id="UP000295499"/>
    </source>
</evidence>
<protein>
    <submittedName>
        <fullName evidence="1">Uncharacterized protein</fullName>
    </submittedName>
</protein>
<accession>A0A4R6IIX0</accession>
<dbReference type="EMBL" id="SNWM01000003">
    <property type="protein sequence ID" value="TDO21875.1"/>
    <property type="molecule type" value="Genomic_DNA"/>
</dbReference>
<comment type="caution">
    <text evidence="1">The sequence shown here is derived from an EMBL/GenBank/DDBJ whole genome shotgun (WGS) entry which is preliminary data.</text>
</comment>
<organism evidence="1 2">
    <name type="scientific">Pedobacter duraquae</name>
    <dbReference type="NCBI Taxonomy" id="425511"/>
    <lineage>
        <taxon>Bacteria</taxon>
        <taxon>Pseudomonadati</taxon>
        <taxon>Bacteroidota</taxon>
        <taxon>Sphingobacteriia</taxon>
        <taxon>Sphingobacteriales</taxon>
        <taxon>Sphingobacteriaceae</taxon>
        <taxon>Pedobacter</taxon>
    </lineage>
</organism>
<proteinExistence type="predicted"/>
<name>A0A4R6IIX0_9SPHI</name>
<reference evidence="1 2" key="1">
    <citation type="submission" date="2019-03" db="EMBL/GenBank/DDBJ databases">
        <title>Genomic Encyclopedia of Archaeal and Bacterial Type Strains, Phase II (KMG-II): from individual species to whole genera.</title>
        <authorList>
            <person name="Goeker M."/>
        </authorList>
    </citation>
    <scope>NUCLEOTIDE SEQUENCE [LARGE SCALE GENOMIC DNA]</scope>
    <source>
        <strain evidence="1 2">DSM 19034</strain>
    </source>
</reference>
<keyword evidence="2" id="KW-1185">Reference proteome</keyword>